<protein>
    <submittedName>
        <fullName evidence="1">Uncharacterized protein</fullName>
    </submittedName>
</protein>
<name>A0ABD7UZY6_9ACTN</name>
<dbReference type="GeneID" id="60749063"/>
<gene>
    <name evidence="1" type="ORF">NCTC8139_01027</name>
</gene>
<sequence length="129" mass="14227">MERRCRSTDSADTALRRFGAAVADRRPAAPDFAPDRVLRDFDAVPAVLRPERAEPLRLAVLFAAPLPERVAPERAVDPVDRPLVAPVRAELLDVVLREDEPPDVEDLDVEDLDADARVPVLAFEAIPTD</sequence>
<evidence type="ECO:0000313" key="1">
    <source>
        <dbReference type="EMBL" id="VFA82397.1"/>
    </source>
</evidence>
<comment type="caution">
    <text evidence="1">The sequence shown here is derived from an EMBL/GenBank/DDBJ whole genome shotgun (WGS) entry which is preliminary data.</text>
</comment>
<dbReference type="EMBL" id="CAACYD010000005">
    <property type="protein sequence ID" value="VFA82397.1"/>
    <property type="molecule type" value="Genomic_DNA"/>
</dbReference>
<proteinExistence type="predicted"/>
<evidence type="ECO:0000313" key="2">
    <source>
        <dbReference type="Proteomes" id="UP000360750"/>
    </source>
</evidence>
<dbReference type="AlphaFoldDB" id="A0ABD7UZY6"/>
<dbReference type="RefSeq" id="WP_230825137.1">
    <property type="nucleotide sequence ID" value="NZ_CAACYD010000005.1"/>
</dbReference>
<reference evidence="1 2" key="1">
    <citation type="submission" date="2019-02" db="EMBL/GenBank/DDBJ databases">
        <authorList>
            <consortium name="Pathogen Informatics"/>
        </authorList>
    </citation>
    <scope>NUCLEOTIDE SEQUENCE [LARGE SCALE GENOMIC DNA]</scope>
    <source>
        <strain evidence="1 2">3012STDY6756503</strain>
    </source>
</reference>
<dbReference type="Proteomes" id="UP000360750">
    <property type="component" value="Unassembled WGS sequence"/>
</dbReference>
<accession>A0ABD7UZY6</accession>
<organism evidence="1 2">
    <name type="scientific">Gordonia paraffinivorans</name>
    <dbReference type="NCBI Taxonomy" id="175628"/>
    <lineage>
        <taxon>Bacteria</taxon>
        <taxon>Bacillati</taxon>
        <taxon>Actinomycetota</taxon>
        <taxon>Actinomycetes</taxon>
        <taxon>Mycobacteriales</taxon>
        <taxon>Gordoniaceae</taxon>
        <taxon>Gordonia</taxon>
    </lineage>
</organism>